<dbReference type="Proteomes" id="UP000060487">
    <property type="component" value="Unassembled WGS sequence"/>
</dbReference>
<dbReference type="PANTHER" id="PTHR21011">
    <property type="entry name" value="MITOCHONDRIAL 28S RIBOSOMAL PROTEIN S6"/>
    <property type="match status" value="1"/>
</dbReference>
<sequence length="141" mass="15914">MNYYENIVILDAALEDTGIDAAEKRITDLIEKMQGEVLKHERWGRRKLSYEINKHEKGYYLFFVFKSPPTAIKPLEELYKVFDSVFKFMIIKLRKKEIIALQNSLQAIEAKAAEHSAPEAVPAPEAVKQAGEAAAASASTE</sequence>
<comment type="caution">
    <text evidence="8">The sequence shown here is derived from an EMBL/GenBank/DDBJ whole genome shotgun (WGS) entry which is preliminary data.</text>
</comment>
<keyword evidence="3 6" id="KW-0687">Ribonucleoprotein</keyword>
<dbReference type="CDD" id="cd00473">
    <property type="entry name" value="bS6"/>
    <property type="match status" value="1"/>
</dbReference>
<dbReference type="SUPFAM" id="SSF54995">
    <property type="entry name" value="Ribosomal protein S6"/>
    <property type="match status" value="1"/>
</dbReference>
<dbReference type="InterPro" id="IPR000529">
    <property type="entry name" value="Ribosomal_bS6"/>
</dbReference>
<dbReference type="HAMAP" id="MF_00360">
    <property type="entry name" value="Ribosomal_bS6"/>
    <property type="match status" value="1"/>
</dbReference>
<dbReference type="GO" id="GO:0005840">
    <property type="term" value="C:ribosome"/>
    <property type="evidence" value="ECO:0007669"/>
    <property type="project" value="UniProtKB-KW"/>
</dbReference>
<dbReference type="PANTHER" id="PTHR21011:SF1">
    <property type="entry name" value="SMALL RIBOSOMAL SUBUNIT PROTEIN BS6M"/>
    <property type="match status" value="1"/>
</dbReference>
<keyword evidence="6" id="KW-0694">RNA-binding</keyword>
<dbReference type="NCBIfam" id="TIGR00166">
    <property type="entry name" value="S6"/>
    <property type="match status" value="1"/>
</dbReference>
<gene>
    <name evidence="6 8" type="primary">rpsF</name>
    <name evidence="8" type="ORF">ASN18_0794</name>
</gene>
<dbReference type="Gene3D" id="3.30.70.60">
    <property type="match status" value="1"/>
</dbReference>
<dbReference type="InterPro" id="IPR014717">
    <property type="entry name" value="Transl_elong_EF1B/ribsomal_bS6"/>
</dbReference>
<evidence type="ECO:0000256" key="1">
    <source>
        <dbReference type="ARBA" id="ARBA00009512"/>
    </source>
</evidence>
<keyword evidence="9" id="KW-1185">Reference proteome</keyword>
<organism evidence="8 9">
    <name type="scientific">Candidatus Magnetominusculus xianensis</name>
    <dbReference type="NCBI Taxonomy" id="1748249"/>
    <lineage>
        <taxon>Bacteria</taxon>
        <taxon>Pseudomonadati</taxon>
        <taxon>Nitrospirota</taxon>
        <taxon>Nitrospiria</taxon>
        <taxon>Nitrospirales</taxon>
        <taxon>Nitrospiraceae</taxon>
        <taxon>Candidatus Magnetominusculus</taxon>
    </lineage>
</organism>
<evidence type="ECO:0000256" key="3">
    <source>
        <dbReference type="ARBA" id="ARBA00023274"/>
    </source>
</evidence>
<evidence type="ECO:0000313" key="8">
    <source>
        <dbReference type="EMBL" id="KWT91676.1"/>
    </source>
</evidence>
<keyword evidence="2 6" id="KW-0689">Ribosomal protein</keyword>
<evidence type="ECO:0000313" key="9">
    <source>
        <dbReference type="Proteomes" id="UP000060487"/>
    </source>
</evidence>
<dbReference type="InterPro" id="IPR020814">
    <property type="entry name" value="Ribosomal_S6_plastid/chlpt"/>
</dbReference>
<proteinExistence type="inferred from homology"/>
<dbReference type="InterPro" id="IPR035980">
    <property type="entry name" value="Ribosomal_bS6_sf"/>
</dbReference>
<feature type="region of interest" description="Disordered" evidence="7">
    <location>
        <begin position="119"/>
        <end position="141"/>
    </location>
</feature>
<comment type="function">
    <text evidence="4 6">Binds together with bS18 to 16S ribosomal RNA.</text>
</comment>
<reference evidence="8 9" key="1">
    <citation type="submission" date="2015-11" db="EMBL/GenBank/DDBJ databases">
        <authorList>
            <person name="Lin W."/>
        </authorList>
    </citation>
    <scope>NUCLEOTIDE SEQUENCE [LARGE SCALE GENOMIC DNA]</scope>
    <source>
        <strain evidence="8 9">HCH-1</strain>
    </source>
</reference>
<evidence type="ECO:0000256" key="5">
    <source>
        <dbReference type="ARBA" id="ARBA00035294"/>
    </source>
</evidence>
<evidence type="ECO:0000256" key="2">
    <source>
        <dbReference type="ARBA" id="ARBA00022980"/>
    </source>
</evidence>
<comment type="similarity">
    <text evidence="1 6">Belongs to the bacterial ribosomal protein bS6 family.</text>
</comment>
<evidence type="ECO:0000256" key="6">
    <source>
        <dbReference type="HAMAP-Rule" id="MF_00360"/>
    </source>
</evidence>
<dbReference type="RefSeq" id="WP_085051320.1">
    <property type="nucleotide sequence ID" value="NZ_LNQR01000030.1"/>
</dbReference>
<protein>
    <recommendedName>
        <fullName evidence="5 6">Small ribosomal subunit protein bS6</fullName>
    </recommendedName>
</protein>
<accession>A0ABR5SIV3</accession>
<evidence type="ECO:0000256" key="7">
    <source>
        <dbReference type="SAM" id="MobiDB-lite"/>
    </source>
</evidence>
<keyword evidence="6" id="KW-0699">rRNA-binding</keyword>
<evidence type="ECO:0000256" key="4">
    <source>
        <dbReference type="ARBA" id="ARBA00035104"/>
    </source>
</evidence>
<dbReference type="EMBL" id="LNQR01000030">
    <property type="protein sequence ID" value="KWT91676.1"/>
    <property type="molecule type" value="Genomic_DNA"/>
</dbReference>
<name>A0ABR5SIV3_9BACT</name>
<dbReference type="Pfam" id="PF01250">
    <property type="entry name" value="Ribosomal_S6"/>
    <property type="match status" value="1"/>
</dbReference>